<dbReference type="PANTHER" id="PTHR12826:SF15">
    <property type="entry name" value="RIBONUCLEASE Y"/>
    <property type="match status" value="1"/>
</dbReference>
<evidence type="ECO:0000259" key="8">
    <source>
        <dbReference type="PROSITE" id="PS51831"/>
    </source>
</evidence>
<dbReference type="NCBIfam" id="TIGR00277">
    <property type="entry name" value="HDIG"/>
    <property type="match status" value="1"/>
</dbReference>
<dbReference type="InterPro" id="IPR022711">
    <property type="entry name" value="RNase_Y_N"/>
</dbReference>
<dbReference type="InterPro" id="IPR006674">
    <property type="entry name" value="HD_domain"/>
</dbReference>
<evidence type="ECO:0000256" key="3">
    <source>
        <dbReference type="ARBA" id="ARBA00022801"/>
    </source>
</evidence>
<keyword evidence="7" id="KW-0175">Coiled coil</keyword>
<evidence type="ECO:0000313" key="9">
    <source>
        <dbReference type="EMBL" id="MBI4132948.1"/>
    </source>
</evidence>
<dbReference type="EC" id="3.1.-.-" evidence="5 6"/>
<comment type="similarity">
    <text evidence="5">Belongs to the RNase Y family.</text>
</comment>
<dbReference type="Gene3D" id="3.30.1370.10">
    <property type="entry name" value="K Homology domain, type 1"/>
    <property type="match status" value="1"/>
</dbReference>
<keyword evidence="2 5" id="KW-0255">Endonuclease</keyword>
<dbReference type="Pfam" id="PF01966">
    <property type="entry name" value="HD"/>
    <property type="match status" value="1"/>
</dbReference>
<organism evidence="9 10">
    <name type="scientific">Candidatus Sungiibacteriota bacterium</name>
    <dbReference type="NCBI Taxonomy" id="2750080"/>
    <lineage>
        <taxon>Bacteria</taxon>
        <taxon>Candidatus Sungiibacteriota</taxon>
    </lineage>
</organism>
<dbReference type="Pfam" id="PF12072">
    <property type="entry name" value="RNase_Y_N"/>
    <property type="match status" value="1"/>
</dbReference>
<dbReference type="SMART" id="SM00322">
    <property type="entry name" value="KH"/>
    <property type="match status" value="1"/>
</dbReference>
<dbReference type="Gene3D" id="1.10.3210.10">
    <property type="entry name" value="Hypothetical protein af1432"/>
    <property type="match status" value="1"/>
</dbReference>
<keyword evidence="4 5" id="KW-0694">RNA-binding</keyword>
<dbReference type="NCBIfam" id="TIGR03319">
    <property type="entry name" value="RNase_Y"/>
    <property type="match status" value="1"/>
</dbReference>
<dbReference type="GO" id="GO:0003723">
    <property type="term" value="F:RNA binding"/>
    <property type="evidence" value="ECO:0007669"/>
    <property type="project" value="UniProtKB-UniRule"/>
</dbReference>
<comment type="caution">
    <text evidence="9">The sequence shown here is derived from an EMBL/GenBank/DDBJ whole genome shotgun (WGS) entry which is preliminary data.</text>
</comment>
<dbReference type="InterPro" id="IPR017705">
    <property type="entry name" value="Ribonuclease_Y"/>
</dbReference>
<dbReference type="AlphaFoldDB" id="A0A932YX45"/>
<dbReference type="GO" id="GO:0005886">
    <property type="term" value="C:plasma membrane"/>
    <property type="evidence" value="ECO:0007669"/>
    <property type="project" value="UniProtKB-UniRule"/>
</dbReference>
<dbReference type="InterPro" id="IPR006675">
    <property type="entry name" value="HDIG_dom"/>
</dbReference>
<dbReference type="PANTHER" id="PTHR12826">
    <property type="entry name" value="RIBONUCLEASE Y"/>
    <property type="match status" value="1"/>
</dbReference>
<feature type="coiled-coil region" evidence="7">
    <location>
        <begin position="32"/>
        <end position="149"/>
    </location>
</feature>
<evidence type="ECO:0000256" key="6">
    <source>
        <dbReference type="NCBIfam" id="TIGR03319"/>
    </source>
</evidence>
<gene>
    <name evidence="5 9" type="primary">rny</name>
    <name evidence="9" type="ORF">HY473_02595</name>
</gene>
<dbReference type="InterPro" id="IPR004088">
    <property type="entry name" value="KH_dom_type_1"/>
</dbReference>
<dbReference type="GO" id="GO:0006402">
    <property type="term" value="P:mRNA catabolic process"/>
    <property type="evidence" value="ECO:0007669"/>
    <property type="project" value="UniProtKB-UniRule"/>
</dbReference>
<dbReference type="CDD" id="cd22431">
    <property type="entry name" value="KH-I_RNaseY"/>
    <property type="match status" value="1"/>
</dbReference>
<evidence type="ECO:0000256" key="1">
    <source>
        <dbReference type="ARBA" id="ARBA00022722"/>
    </source>
</evidence>
<dbReference type="CDD" id="cd00077">
    <property type="entry name" value="HDc"/>
    <property type="match status" value="1"/>
</dbReference>
<dbReference type="EMBL" id="JACQMI010000017">
    <property type="protein sequence ID" value="MBI4132948.1"/>
    <property type="molecule type" value="Genomic_DNA"/>
</dbReference>
<comment type="function">
    <text evidence="5">Endoribonuclease that initiates mRNA decay.</text>
</comment>
<accession>A0A932YX45</accession>
<dbReference type="SMART" id="SM00471">
    <property type="entry name" value="HDc"/>
    <property type="match status" value="1"/>
</dbReference>
<feature type="domain" description="HD" evidence="8">
    <location>
        <begin position="324"/>
        <end position="416"/>
    </location>
</feature>
<name>A0A932YX45_9BACT</name>
<dbReference type="GO" id="GO:0004521">
    <property type="term" value="F:RNA endonuclease activity"/>
    <property type="evidence" value="ECO:0007669"/>
    <property type="project" value="UniProtKB-UniRule"/>
</dbReference>
<dbReference type="PROSITE" id="PS51831">
    <property type="entry name" value="HD"/>
    <property type="match status" value="1"/>
</dbReference>
<evidence type="ECO:0000256" key="4">
    <source>
        <dbReference type="ARBA" id="ARBA00022884"/>
    </source>
</evidence>
<keyword evidence="3 5" id="KW-0378">Hydrolase</keyword>
<dbReference type="InterPro" id="IPR036612">
    <property type="entry name" value="KH_dom_type_1_sf"/>
</dbReference>
<evidence type="ECO:0000256" key="2">
    <source>
        <dbReference type="ARBA" id="ARBA00022759"/>
    </source>
</evidence>
<proteinExistence type="inferred from homology"/>
<dbReference type="SUPFAM" id="SSF54791">
    <property type="entry name" value="Eukaryotic type KH-domain (KH-domain type I)"/>
    <property type="match status" value="1"/>
</dbReference>
<evidence type="ECO:0000313" key="10">
    <source>
        <dbReference type="Proteomes" id="UP000756703"/>
    </source>
</evidence>
<protein>
    <recommendedName>
        <fullName evidence="5 6">Ribonuclease Y</fullName>
        <shortName evidence="5">RNase Y</shortName>
        <ecNumber evidence="5 6">3.1.-.-</ecNumber>
    </recommendedName>
</protein>
<keyword evidence="1 5" id="KW-0540">Nuclease</keyword>
<dbReference type="HAMAP" id="MF_00335">
    <property type="entry name" value="RNase_Y"/>
    <property type="match status" value="1"/>
</dbReference>
<dbReference type="GO" id="GO:0016787">
    <property type="term" value="F:hydrolase activity"/>
    <property type="evidence" value="ECO:0007669"/>
    <property type="project" value="UniProtKB-KW"/>
</dbReference>
<dbReference type="PROSITE" id="PS50084">
    <property type="entry name" value="KH_TYPE_1"/>
    <property type="match status" value="1"/>
</dbReference>
<dbReference type="InterPro" id="IPR004087">
    <property type="entry name" value="KH_dom"/>
</dbReference>
<reference evidence="9" key="1">
    <citation type="submission" date="2020-07" db="EMBL/GenBank/DDBJ databases">
        <title>Huge and variable diversity of episymbiotic CPR bacteria and DPANN archaea in groundwater ecosystems.</title>
        <authorList>
            <person name="He C.Y."/>
            <person name="Keren R."/>
            <person name="Whittaker M."/>
            <person name="Farag I.F."/>
            <person name="Doudna J."/>
            <person name="Cate J.H.D."/>
            <person name="Banfield J.F."/>
        </authorList>
    </citation>
    <scope>NUCLEOTIDE SEQUENCE</scope>
    <source>
        <strain evidence="9">NC_groundwater_1225_Ag_S-0.1um_56_177</strain>
    </source>
</reference>
<evidence type="ECO:0000256" key="5">
    <source>
        <dbReference type="HAMAP-Rule" id="MF_00335"/>
    </source>
</evidence>
<dbReference type="Proteomes" id="UP000756703">
    <property type="component" value="Unassembled WGS sequence"/>
</dbReference>
<sequence length="507" mass="56442">MSQTILITIIAASAGGFVLGYIVRRLLATRSVSSAEARALQIIQEAKSKEKEVLLDAKDKALAVMEAAKRDEEAHRRELSSAQDRLEKRESLFDQKLLDLENKQTAISEKNAQLDVAREEIQGIKASQLAKLEKVANLTQEQAKNVLLENIEIRSKDDLLTRLRKLDEVASYEWDEKARQLLSLAMERCASSHAVETTTTSLTLPSDEMKGRIIGKEGRNIKTLEQLTGVEVIIDETPLTLMISGFSPIRRHLAKKALERLMVDGRIHPGRIEETVEQAKKEIALDMKKSGEAAAYDAGVAGLHPKLVQIIGRLKYRTSYGQNVLSHSVEIAHLSVLLAEELGANVELARKGGLLHDIGKAVDHEIEGGHPKIGYDICKKFGLPEEVAQICLSHHDDHPEQLETVIVKVADAVSGARPGARKDTYEQYLQRLGELEEIATSFEGIEKAYAIQAGREIRVFVTPGKVDDFRAHELAREIADRIEAELKYPGEIKVNVIRETRVIEYAR</sequence>
<dbReference type="Pfam" id="PF00013">
    <property type="entry name" value="KH_1"/>
    <property type="match status" value="1"/>
</dbReference>
<evidence type="ECO:0000256" key="7">
    <source>
        <dbReference type="SAM" id="Coils"/>
    </source>
</evidence>
<dbReference type="SUPFAM" id="SSF109604">
    <property type="entry name" value="HD-domain/PDEase-like"/>
    <property type="match status" value="1"/>
</dbReference>
<dbReference type="InterPro" id="IPR003607">
    <property type="entry name" value="HD/PDEase_dom"/>
</dbReference>